<dbReference type="HOGENOM" id="CLU_105594_0_0_1"/>
<reference evidence="3" key="2">
    <citation type="submission" date="2013-12" db="EMBL/GenBank/DDBJ databases">
        <authorList>
            <person name="Yu Y."/>
            <person name="Lee S."/>
            <person name="de Baynast K."/>
            <person name="Wissotski M."/>
            <person name="Liu L."/>
            <person name="Talag J."/>
            <person name="Goicoechea J."/>
            <person name="Angelova A."/>
            <person name="Jetty R."/>
            <person name="Kudrna D."/>
            <person name="Golser W."/>
            <person name="Rivera L."/>
            <person name="Zhang J."/>
            <person name="Wing R."/>
        </authorList>
    </citation>
    <scope>NUCLEOTIDE SEQUENCE</scope>
</reference>
<keyword evidence="3" id="KW-1185">Reference proteome</keyword>
<reference evidence="2" key="3">
    <citation type="submission" date="2015-04" db="UniProtKB">
        <authorList>
            <consortium name="EnsemblPlants"/>
        </authorList>
    </citation>
    <scope>IDENTIFICATION</scope>
</reference>
<dbReference type="EnsemblPlants" id="LPERR03G15850.1">
    <property type="protein sequence ID" value="LPERR03G15850.1"/>
    <property type="gene ID" value="LPERR03G15850"/>
</dbReference>
<accession>A0A0D9VUA0</accession>
<protein>
    <submittedName>
        <fullName evidence="2">Uncharacterized protein</fullName>
    </submittedName>
</protein>
<dbReference type="Proteomes" id="UP000032180">
    <property type="component" value="Chromosome 3"/>
</dbReference>
<name>A0A0D9VUA0_9ORYZ</name>
<evidence type="ECO:0000256" key="1">
    <source>
        <dbReference type="SAM" id="MobiDB-lite"/>
    </source>
</evidence>
<organism evidence="2 3">
    <name type="scientific">Leersia perrieri</name>
    <dbReference type="NCBI Taxonomy" id="77586"/>
    <lineage>
        <taxon>Eukaryota</taxon>
        <taxon>Viridiplantae</taxon>
        <taxon>Streptophyta</taxon>
        <taxon>Embryophyta</taxon>
        <taxon>Tracheophyta</taxon>
        <taxon>Spermatophyta</taxon>
        <taxon>Magnoliopsida</taxon>
        <taxon>Liliopsida</taxon>
        <taxon>Poales</taxon>
        <taxon>Poaceae</taxon>
        <taxon>BOP clade</taxon>
        <taxon>Oryzoideae</taxon>
        <taxon>Oryzeae</taxon>
        <taxon>Oryzinae</taxon>
        <taxon>Leersia</taxon>
    </lineage>
</organism>
<sequence length="163" mass="18202">MKTVDKTNGKRTSKPSVEMDDNGKLPWSEAERQCDIWQHRHRHSLASGRDRRPTIIGPCYVSTRLGSAYGPGWRTAIGGGRSRRLRPSSRPRAVVREACRAYQRRGEASVNSSASLQAAAVDCMCGWPRRTVESAFRMADRRENVSSLIRHTIDKGKMSCSGV</sequence>
<dbReference type="AlphaFoldDB" id="A0A0D9VUA0"/>
<evidence type="ECO:0000313" key="3">
    <source>
        <dbReference type="Proteomes" id="UP000032180"/>
    </source>
</evidence>
<proteinExistence type="predicted"/>
<evidence type="ECO:0000313" key="2">
    <source>
        <dbReference type="EnsemblPlants" id="LPERR03G15850.1"/>
    </source>
</evidence>
<dbReference type="Gramene" id="LPERR03G15850.1">
    <property type="protein sequence ID" value="LPERR03G15850.1"/>
    <property type="gene ID" value="LPERR03G15850"/>
</dbReference>
<feature type="region of interest" description="Disordered" evidence="1">
    <location>
        <begin position="1"/>
        <end position="24"/>
    </location>
</feature>
<reference evidence="2 3" key="1">
    <citation type="submission" date="2012-08" db="EMBL/GenBank/DDBJ databases">
        <title>Oryza genome evolution.</title>
        <authorList>
            <person name="Wing R.A."/>
        </authorList>
    </citation>
    <scope>NUCLEOTIDE SEQUENCE</scope>
</reference>